<sequence length="104" mass="11929">MIVRLTNEAEYDLEQVADYITQDNPQRAQLFMLELRDKCLALASTPLVFPLVPRYERFGILRCVHGNYLIFYRVEPDHVVIIHILHGAMDYAEILFGSGGSLGF</sequence>
<proteinExistence type="inferred from homology"/>
<dbReference type="PANTHER" id="PTHR33755">
    <property type="entry name" value="TOXIN PARE1-RELATED"/>
    <property type="match status" value="1"/>
</dbReference>
<dbReference type="InterPro" id="IPR007712">
    <property type="entry name" value="RelE/ParE_toxin"/>
</dbReference>
<dbReference type="EMBL" id="PYJM01000014">
    <property type="protein sequence ID" value="PUA41365.1"/>
    <property type="molecule type" value="Genomic_DNA"/>
</dbReference>
<comment type="similarity">
    <text evidence="1">Belongs to the RelE toxin family.</text>
</comment>
<name>A0A2T6GB38_9PSED</name>
<evidence type="ECO:0000313" key="3">
    <source>
        <dbReference type="EMBL" id="PUA41365.1"/>
    </source>
</evidence>
<evidence type="ECO:0000313" key="4">
    <source>
        <dbReference type="Proteomes" id="UP000244178"/>
    </source>
</evidence>
<reference evidence="3 4" key="1">
    <citation type="submission" date="2018-03" db="EMBL/GenBank/DDBJ databases">
        <title>Draft genome sequence of the plant growth promoting rhizobacterium Pseudomonas protegens strain BNJ-SS-45 isolated from wheat (Triticum aestivum) rhizosphere.</title>
        <authorList>
            <person name="Bajpai A."/>
            <person name="Shende K."/>
            <person name="Meena N."/>
            <person name="Upadhyayula S.R."/>
            <person name="Suravajhala P."/>
            <person name="Medicherla K.M."/>
            <person name="Johri B.N."/>
        </authorList>
    </citation>
    <scope>NUCLEOTIDE SEQUENCE [LARGE SCALE GENOMIC DNA]</scope>
    <source>
        <strain evidence="3 4">BNJ-SS-45</strain>
    </source>
</reference>
<keyword evidence="2" id="KW-1277">Toxin-antitoxin system</keyword>
<evidence type="ECO:0000256" key="1">
    <source>
        <dbReference type="ARBA" id="ARBA00006226"/>
    </source>
</evidence>
<evidence type="ECO:0000256" key="2">
    <source>
        <dbReference type="ARBA" id="ARBA00022649"/>
    </source>
</evidence>
<comment type="caution">
    <text evidence="3">The sequence shown here is derived from an EMBL/GenBank/DDBJ whole genome shotgun (WGS) entry which is preliminary data.</text>
</comment>
<dbReference type="Proteomes" id="UP000244178">
    <property type="component" value="Unassembled WGS sequence"/>
</dbReference>
<gene>
    <name evidence="3" type="ORF">C5U62_32080</name>
</gene>
<dbReference type="RefSeq" id="WP_108546506.1">
    <property type="nucleotide sequence ID" value="NZ_PYJM01000014.1"/>
</dbReference>
<organism evidence="3 4">
    <name type="scientific">Pseudomonas protegens</name>
    <dbReference type="NCBI Taxonomy" id="380021"/>
    <lineage>
        <taxon>Bacteria</taxon>
        <taxon>Pseudomonadati</taxon>
        <taxon>Pseudomonadota</taxon>
        <taxon>Gammaproteobacteria</taxon>
        <taxon>Pseudomonadales</taxon>
        <taxon>Pseudomonadaceae</taxon>
        <taxon>Pseudomonas</taxon>
    </lineage>
</organism>
<dbReference type="AlphaFoldDB" id="A0A2T6GB38"/>
<dbReference type="Gene3D" id="3.30.2310.20">
    <property type="entry name" value="RelE-like"/>
    <property type="match status" value="1"/>
</dbReference>
<dbReference type="InterPro" id="IPR051803">
    <property type="entry name" value="TA_system_RelE-like_toxin"/>
</dbReference>
<dbReference type="Pfam" id="PF05016">
    <property type="entry name" value="ParE_toxin"/>
    <property type="match status" value="1"/>
</dbReference>
<protein>
    <submittedName>
        <fullName evidence="3">Plasmid stabilization protein</fullName>
    </submittedName>
</protein>
<dbReference type="InterPro" id="IPR035093">
    <property type="entry name" value="RelE/ParE_toxin_dom_sf"/>
</dbReference>
<accession>A0A2T6GB38</accession>
<dbReference type="PANTHER" id="PTHR33755:SF6">
    <property type="entry name" value="PLASMID STABILIZATION SYSTEM PROTEIN"/>
    <property type="match status" value="1"/>
</dbReference>